<evidence type="ECO:0000313" key="2">
    <source>
        <dbReference type="Proteomes" id="UP001500837"/>
    </source>
</evidence>
<gene>
    <name evidence="1" type="ORF">GCM10009066_09140</name>
</gene>
<reference evidence="1 2" key="1">
    <citation type="journal article" date="2019" name="Int. J. Syst. Evol. Microbiol.">
        <title>The Global Catalogue of Microorganisms (GCM) 10K type strain sequencing project: providing services to taxonomists for standard genome sequencing and annotation.</title>
        <authorList>
            <consortium name="The Broad Institute Genomics Platform"/>
            <consortium name="The Broad Institute Genome Sequencing Center for Infectious Disease"/>
            <person name="Wu L."/>
            <person name="Ma J."/>
        </authorList>
    </citation>
    <scope>NUCLEOTIDE SEQUENCE [LARGE SCALE GENOMIC DNA]</scope>
    <source>
        <strain evidence="1 2">JCM 16330</strain>
    </source>
</reference>
<comment type="caution">
    <text evidence="1">The sequence shown here is derived from an EMBL/GenBank/DDBJ whole genome shotgun (WGS) entry which is preliminary data.</text>
</comment>
<dbReference type="AlphaFoldDB" id="A0AAV3S5E8"/>
<dbReference type="Proteomes" id="UP001500837">
    <property type="component" value="Unassembled WGS sequence"/>
</dbReference>
<accession>A0AAV3S5E8</accession>
<proteinExistence type="predicted"/>
<dbReference type="Pfam" id="PF25212">
    <property type="entry name" value="HVO_A0114"/>
    <property type="match status" value="1"/>
</dbReference>
<sequence>MSVLHITVDNRAQLREDALAFVEDADAGDREAGDDRAVLQFGSYDDLVDSLTPLRLEIAQTIAEHHPESMREAARLVDRDVSDVHGDLKHLEVLGILELEEGGPCGAMRPVVPFDRIEMHIDYPLVRTGDPDQSPANAN</sequence>
<dbReference type="SUPFAM" id="SSF46785">
    <property type="entry name" value="Winged helix' DNA-binding domain"/>
    <property type="match status" value="1"/>
</dbReference>
<evidence type="ECO:0008006" key="3">
    <source>
        <dbReference type="Google" id="ProtNLM"/>
    </source>
</evidence>
<dbReference type="InterPro" id="IPR036390">
    <property type="entry name" value="WH_DNA-bd_sf"/>
</dbReference>
<keyword evidence="2" id="KW-1185">Reference proteome</keyword>
<protein>
    <recommendedName>
        <fullName evidence="3">Transcriptional regulator</fullName>
    </recommendedName>
</protein>
<organism evidence="1 2">
    <name type="scientific">Halarchaeum salinum</name>
    <dbReference type="NCBI Taxonomy" id="489912"/>
    <lineage>
        <taxon>Archaea</taxon>
        <taxon>Methanobacteriati</taxon>
        <taxon>Methanobacteriota</taxon>
        <taxon>Stenosarchaea group</taxon>
        <taxon>Halobacteria</taxon>
        <taxon>Halobacteriales</taxon>
        <taxon>Halobacteriaceae</taxon>
    </lineage>
</organism>
<dbReference type="RefSeq" id="WP_211313379.1">
    <property type="nucleotide sequence ID" value="NZ_BAAABL010000037.1"/>
</dbReference>
<evidence type="ECO:0000313" key="1">
    <source>
        <dbReference type="EMBL" id="GAA0296929.1"/>
    </source>
</evidence>
<name>A0AAV3S5E8_9EURY</name>
<dbReference type="EMBL" id="BAAABL010000037">
    <property type="protein sequence ID" value="GAA0296929.1"/>
    <property type="molecule type" value="Genomic_DNA"/>
</dbReference>